<dbReference type="GeneID" id="6073197"/>
<keyword evidence="2" id="KW-0479">Metal-binding</keyword>
<dbReference type="Proteomes" id="UP000001194">
    <property type="component" value="Unassembled WGS sequence"/>
</dbReference>
<feature type="compositionally biased region" description="Acidic residues" evidence="3">
    <location>
        <begin position="386"/>
        <end position="403"/>
    </location>
</feature>
<sequence length="959" mass="106290">MPDNTQDEAPATGGRRSSRPMPLPGSRGAPNFDKEKPIELLRFIDQMEDLFTEHGIDDDQEKKKQLGRYTDQKTEFEWQAFDMFAPEVEYKEFKQVLIDDYPEAKMAGKGTLANLRKICKDHQHIDIDDFIALKNLTRSFRAEQKLLLTPPALDVHKGLALQVIPGVKLEDDIRELNQKFALLMDKITSSEKAQMSAFQASRQEMNKLTETLMTQHVTSAPTMRQTQPTWRMGSDGCWYCEETGHFAMNCPHREEHIRTGKIKMSGHKMFFALTGQPVPRGTNGKSAKMIVEEASNKDMMAQSNMFASPGEIYTQNSGEPGIVQLGIDARVARPSAQEVDIVNNMKNILSYFEGQQGQGQEAASYVATRRSQADTQGQQGFSQLAEFEDSDDEQEEEIEEVEQEIPPVVIKKTQKAIPKPKEKPKPLLPRDDEEEDPVPRHKQLPYLNIPDLNDPRQKEEIKIDNFEPIIDTEKRPVSYKHQAPIENVTHEREALANLYNAPVTLTAETLISISPGIRHDLIKALSKKRMPVQQAQNRKVTMMEEPDIDAVPLKPTKFELEADAISINDLNIKAAFIVTTRDEGNVPKGSIIISDPVAQYLQSLVEPWGNHGAYNTLASSKFGLTLVKPSDVDFRSDWDRSITAITTLQGLIATSQDHKFFVLAEGVNSSLRFTAPIFTLKDPAFDPPGSELDTNAWPVRANEREALADLVQTHKVLPLMVYDETEAAVLPMNVTETIKGALVELTFRLKHYYIQDKNYDTFSAAIEQIIVLKRAPPKQPSPYRRGAGPVRLPTTGPTRSEQVAAVSVFYPPVPTGSAPVQLNPTLGVATPTIQAIASKGAVGTERIPIAEQAPVSPLQSPLPIRGPNDQFTPWPPNTPPRRSDGSSTASSEPYSEFTTPQTPKTPSPSGPTQQSALPQNAAAGPSNLRSGHTMVNDGKRKAGPGDEDGSNAKKGRTGV</sequence>
<dbReference type="EMBL" id="DS547095">
    <property type="protein sequence ID" value="EDR12080.1"/>
    <property type="molecule type" value="Genomic_DNA"/>
</dbReference>
<evidence type="ECO:0000256" key="1">
    <source>
        <dbReference type="ARBA" id="ARBA00022664"/>
    </source>
</evidence>
<dbReference type="PROSITE" id="PS50158">
    <property type="entry name" value="ZF_CCHC"/>
    <property type="match status" value="1"/>
</dbReference>
<protein>
    <submittedName>
        <fullName evidence="5">Predicted protein</fullName>
    </submittedName>
</protein>
<accession>B0D201</accession>
<feature type="region of interest" description="Disordered" evidence="3">
    <location>
        <begin position="385"/>
        <end position="453"/>
    </location>
</feature>
<evidence type="ECO:0000313" key="5">
    <source>
        <dbReference type="EMBL" id="EDR12080.1"/>
    </source>
</evidence>
<name>B0D201_LACBS</name>
<dbReference type="InParanoid" id="B0D201"/>
<dbReference type="InterPro" id="IPR001878">
    <property type="entry name" value="Znf_CCHC"/>
</dbReference>
<feature type="compositionally biased region" description="Polar residues" evidence="3">
    <location>
        <begin position="885"/>
        <end position="897"/>
    </location>
</feature>
<dbReference type="Gene3D" id="4.10.60.10">
    <property type="entry name" value="Zinc finger, CCHC-type"/>
    <property type="match status" value="1"/>
</dbReference>
<feature type="region of interest" description="Disordered" evidence="3">
    <location>
        <begin position="1"/>
        <end position="34"/>
    </location>
</feature>
<evidence type="ECO:0000256" key="3">
    <source>
        <dbReference type="SAM" id="MobiDB-lite"/>
    </source>
</evidence>
<dbReference type="SUPFAM" id="SSF57756">
    <property type="entry name" value="Retrovirus zinc finger-like domains"/>
    <property type="match status" value="1"/>
</dbReference>
<dbReference type="SMART" id="SM00343">
    <property type="entry name" value="ZnF_C2HC"/>
    <property type="match status" value="1"/>
</dbReference>
<dbReference type="KEGG" id="lbc:LACBIDRAFT_324495"/>
<dbReference type="GO" id="GO:0003676">
    <property type="term" value="F:nucleic acid binding"/>
    <property type="evidence" value="ECO:0007669"/>
    <property type="project" value="InterPro"/>
</dbReference>
<dbReference type="HOGENOM" id="CLU_307965_0_0_1"/>
<keyword evidence="1" id="KW-0507">mRNA processing</keyword>
<dbReference type="InterPro" id="IPR036875">
    <property type="entry name" value="Znf_CCHC_sf"/>
</dbReference>
<dbReference type="GO" id="GO:0006397">
    <property type="term" value="P:mRNA processing"/>
    <property type="evidence" value="ECO:0007669"/>
    <property type="project" value="UniProtKB-KW"/>
</dbReference>
<keyword evidence="2" id="KW-0863">Zinc-finger</keyword>
<reference evidence="5 6" key="1">
    <citation type="journal article" date="2008" name="Nature">
        <title>The genome of Laccaria bicolor provides insights into mycorrhizal symbiosis.</title>
        <authorList>
            <person name="Martin F."/>
            <person name="Aerts A."/>
            <person name="Ahren D."/>
            <person name="Brun A."/>
            <person name="Danchin E.G.J."/>
            <person name="Duchaussoy F."/>
            <person name="Gibon J."/>
            <person name="Kohler A."/>
            <person name="Lindquist E."/>
            <person name="Pereda V."/>
            <person name="Salamov A."/>
            <person name="Shapiro H.J."/>
            <person name="Wuyts J."/>
            <person name="Blaudez D."/>
            <person name="Buee M."/>
            <person name="Brokstein P."/>
            <person name="Canbaeck B."/>
            <person name="Cohen D."/>
            <person name="Courty P.E."/>
            <person name="Coutinho P.M."/>
            <person name="Delaruelle C."/>
            <person name="Detter J.C."/>
            <person name="Deveau A."/>
            <person name="DiFazio S."/>
            <person name="Duplessis S."/>
            <person name="Fraissinet-Tachet L."/>
            <person name="Lucic E."/>
            <person name="Frey-Klett P."/>
            <person name="Fourrey C."/>
            <person name="Feussner I."/>
            <person name="Gay G."/>
            <person name="Grimwood J."/>
            <person name="Hoegger P.J."/>
            <person name="Jain P."/>
            <person name="Kilaru S."/>
            <person name="Labbe J."/>
            <person name="Lin Y.C."/>
            <person name="Legue V."/>
            <person name="Le Tacon F."/>
            <person name="Marmeisse R."/>
            <person name="Melayah D."/>
            <person name="Montanini B."/>
            <person name="Muratet M."/>
            <person name="Nehls U."/>
            <person name="Niculita-Hirzel H."/>
            <person name="Oudot-Le Secq M.P."/>
            <person name="Peter M."/>
            <person name="Quesneville H."/>
            <person name="Rajashekar B."/>
            <person name="Reich M."/>
            <person name="Rouhier N."/>
            <person name="Schmutz J."/>
            <person name="Yin T."/>
            <person name="Chalot M."/>
            <person name="Henrissat B."/>
            <person name="Kuees U."/>
            <person name="Lucas S."/>
            <person name="Van de Peer Y."/>
            <person name="Podila G.K."/>
            <person name="Polle A."/>
            <person name="Pukkila P.J."/>
            <person name="Richardson P.M."/>
            <person name="Rouze P."/>
            <person name="Sanders I.R."/>
            <person name="Stajich J.E."/>
            <person name="Tunlid A."/>
            <person name="Tuskan G."/>
            <person name="Grigoriev I.V."/>
        </authorList>
    </citation>
    <scope>NUCLEOTIDE SEQUENCE [LARGE SCALE GENOMIC DNA]</scope>
    <source>
        <strain evidence="6">S238N-H82 / ATCC MYA-4686</strain>
    </source>
</reference>
<feature type="region of interest" description="Disordered" evidence="3">
    <location>
        <begin position="852"/>
        <end position="959"/>
    </location>
</feature>
<dbReference type="GO" id="GO:0008270">
    <property type="term" value="F:zinc ion binding"/>
    <property type="evidence" value="ECO:0007669"/>
    <property type="project" value="UniProtKB-KW"/>
</dbReference>
<dbReference type="RefSeq" id="XP_001877977.1">
    <property type="nucleotide sequence ID" value="XM_001877942.1"/>
</dbReference>
<proteinExistence type="predicted"/>
<organism evidence="6">
    <name type="scientific">Laccaria bicolor (strain S238N-H82 / ATCC MYA-4686)</name>
    <name type="common">Bicoloured deceiver</name>
    <name type="synonym">Laccaria laccata var. bicolor</name>
    <dbReference type="NCBI Taxonomy" id="486041"/>
    <lineage>
        <taxon>Eukaryota</taxon>
        <taxon>Fungi</taxon>
        <taxon>Dikarya</taxon>
        <taxon>Basidiomycota</taxon>
        <taxon>Agaricomycotina</taxon>
        <taxon>Agaricomycetes</taxon>
        <taxon>Agaricomycetidae</taxon>
        <taxon>Agaricales</taxon>
        <taxon>Agaricineae</taxon>
        <taxon>Hydnangiaceae</taxon>
        <taxon>Laccaria</taxon>
    </lineage>
</organism>
<keyword evidence="2" id="KW-0862">Zinc</keyword>
<evidence type="ECO:0000259" key="4">
    <source>
        <dbReference type="PROSITE" id="PS50158"/>
    </source>
</evidence>
<evidence type="ECO:0000313" key="6">
    <source>
        <dbReference type="Proteomes" id="UP000001194"/>
    </source>
</evidence>
<feature type="region of interest" description="Disordered" evidence="3">
    <location>
        <begin position="777"/>
        <end position="798"/>
    </location>
</feature>
<keyword evidence="6" id="KW-1185">Reference proteome</keyword>
<dbReference type="AlphaFoldDB" id="B0D201"/>
<feature type="domain" description="CCHC-type" evidence="4">
    <location>
        <begin position="237"/>
        <end position="251"/>
    </location>
</feature>
<gene>
    <name evidence="5" type="ORF">LACBIDRAFT_324495</name>
</gene>
<feature type="compositionally biased region" description="Basic and acidic residues" evidence="3">
    <location>
        <begin position="419"/>
        <end position="430"/>
    </location>
</feature>
<dbReference type="OrthoDB" id="2962718at2759"/>
<evidence type="ECO:0000256" key="2">
    <source>
        <dbReference type="PROSITE-ProRule" id="PRU00047"/>
    </source>
</evidence>